<name>A0A0S4TSD5_RALSL</name>
<dbReference type="EMBL" id="LN899819">
    <property type="protein sequence ID" value="CUV12971.1"/>
    <property type="molecule type" value="Genomic_DNA"/>
</dbReference>
<evidence type="ECO:0000313" key="2">
    <source>
        <dbReference type="EMBL" id="CUV12971.1"/>
    </source>
</evidence>
<dbReference type="AlphaFoldDB" id="A0A0S4TSD5"/>
<evidence type="ECO:0000256" key="1">
    <source>
        <dbReference type="SAM" id="MobiDB-lite"/>
    </source>
</evidence>
<sequence>MRGLSVSRVSLCWHVGLRVLRADGDHSRKRPLQRRGVVRDTWSAAPASAAIPFHVSRGAPAGRRHGSDPSATSTRVIIADQPRDPI</sequence>
<protein>
    <submittedName>
        <fullName evidence="2">Uncharacterized protein</fullName>
    </submittedName>
</protein>
<accession>A0A0S4TSD5</accession>
<reference evidence="2" key="1">
    <citation type="submission" date="2015-10" db="EMBL/GenBank/DDBJ databases">
        <authorList>
            <person name="Gilbert D.G."/>
        </authorList>
    </citation>
    <scope>NUCLEOTIDE SEQUENCE</scope>
    <source>
        <strain evidence="2">Phyl III-seqv23</strain>
    </source>
</reference>
<gene>
    <name evidence="2" type="ORF">RUN39_v1_490042</name>
</gene>
<proteinExistence type="predicted"/>
<organism evidence="2">
    <name type="scientific">Ralstonia solanacearum</name>
    <name type="common">Pseudomonas solanacearum</name>
    <dbReference type="NCBI Taxonomy" id="305"/>
    <lineage>
        <taxon>Bacteria</taxon>
        <taxon>Pseudomonadati</taxon>
        <taxon>Pseudomonadota</taxon>
        <taxon>Betaproteobacteria</taxon>
        <taxon>Burkholderiales</taxon>
        <taxon>Burkholderiaceae</taxon>
        <taxon>Ralstonia</taxon>
        <taxon>Ralstonia solanacearum species complex</taxon>
    </lineage>
</organism>
<feature type="region of interest" description="Disordered" evidence="1">
    <location>
        <begin position="53"/>
        <end position="86"/>
    </location>
</feature>